<keyword evidence="7" id="KW-1185">Reference proteome</keyword>
<feature type="transmembrane region" description="Helical" evidence="5">
    <location>
        <begin position="58"/>
        <end position="79"/>
    </location>
</feature>
<comment type="caution">
    <text evidence="6">The sequence shown here is derived from an EMBL/GenBank/DDBJ whole genome shotgun (WGS) entry which is preliminary data.</text>
</comment>
<evidence type="ECO:0000256" key="2">
    <source>
        <dbReference type="ARBA" id="ARBA00022692"/>
    </source>
</evidence>
<keyword evidence="4 5" id="KW-0472">Membrane</keyword>
<dbReference type="Pfam" id="PF05128">
    <property type="entry name" value="DUF697"/>
    <property type="match status" value="1"/>
</dbReference>
<name>A0A317CIB9_9GAMM</name>
<evidence type="ECO:0000313" key="6">
    <source>
        <dbReference type="EMBL" id="PWQ97163.1"/>
    </source>
</evidence>
<dbReference type="Proteomes" id="UP000245506">
    <property type="component" value="Unassembled WGS sequence"/>
</dbReference>
<feature type="transmembrane region" description="Helical" evidence="5">
    <location>
        <begin position="15"/>
        <end position="38"/>
    </location>
</feature>
<protein>
    <submittedName>
        <fullName evidence="6">GTPase</fullName>
    </submittedName>
</protein>
<evidence type="ECO:0000256" key="3">
    <source>
        <dbReference type="ARBA" id="ARBA00022989"/>
    </source>
</evidence>
<comment type="subcellular location">
    <subcellularLocation>
        <location evidence="1">Membrane</location>
        <topology evidence="1">Multi-pass membrane protein</topology>
    </subcellularLocation>
</comment>
<sequence>MDNLRVQADKIIKDYAFGSTLTGFIPVPFLDMMSLVGVQRIMLYRLSKLYGVPYSKTLAKIFLASLMSSFTATAASPALGSILKIIPGIGTFAGGVGMAAMGSASTYALGKVFQQHFESGGTLNNFDPDVVKETLQERFEQGKELSKKHQKKITI</sequence>
<dbReference type="AlphaFoldDB" id="A0A317CIB9"/>
<proteinExistence type="predicted"/>
<dbReference type="GO" id="GO:0016020">
    <property type="term" value="C:membrane"/>
    <property type="evidence" value="ECO:0007669"/>
    <property type="project" value="UniProtKB-SubCell"/>
</dbReference>
<dbReference type="RefSeq" id="WP_109822817.1">
    <property type="nucleotide sequence ID" value="NZ_QGKL01000022.1"/>
</dbReference>
<dbReference type="EMBL" id="QGKL01000022">
    <property type="protein sequence ID" value="PWQ97163.1"/>
    <property type="molecule type" value="Genomic_DNA"/>
</dbReference>
<evidence type="ECO:0000256" key="1">
    <source>
        <dbReference type="ARBA" id="ARBA00004141"/>
    </source>
</evidence>
<keyword evidence="3 5" id="KW-1133">Transmembrane helix</keyword>
<feature type="transmembrane region" description="Helical" evidence="5">
    <location>
        <begin position="85"/>
        <end position="109"/>
    </location>
</feature>
<keyword evidence="2 5" id="KW-0812">Transmembrane</keyword>
<evidence type="ECO:0000256" key="5">
    <source>
        <dbReference type="SAM" id="Phobius"/>
    </source>
</evidence>
<reference evidence="6 7" key="1">
    <citation type="submission" date="2018-05" db="EMBL/GenBank/DDBJ databases">
        <title>Leucothrix arctica sp. nov., isolated from Arctic seawater.</title>
        <authorList>
            <person name="Choi A."/>
            <person name="Baek K."/>
        </authorList>
    </citation>
    <scope>NUCLEOTIDE SEQUENCE [LARGE SCALE GENOMIC DNA]</scope>
    <source>
        <strain evidence="6 7">IMCC9719</strain>
    </source>
</reference>
<dbReference type="InterPro" id="IPR021147">
    <property type="entry name" value="DUF697"/>
</dbReference>
<gene>
    <name evidence="6" type="ORF">DKT75_07560</name>
</gene>
<accession>A0A317CIB9</accession>
<evidence type="ECO:0000313" key="7">
    <source>
        <dbReference type="Proteomes" id="UP000245506"/>
    </source>
</evidence>
<dbReference type="OrthoDB" id="980719at2"/>
<evidence type="ECO:0000256" key="4">
    <source>
        <dbReference type="ARBA" id="ARBA00023136"/>
    </source>
</evidence>
<organism evidence="6 7">
    <name type="scientific">Leucothrix arctica</name>
    <dbReference type="NCBI Taxonomy" id="1481894"/>
    <lineage>
        <taxon>Bacteria</taxon>
        <taxon>Pseudomonadati</taxon>
        <taxon>Pseudomonadota</taxon>
        <taxon>Gammaproteobacteria</taxon>
        <taxon>Thiotrichales</taxon>
        <taxon>Thiotrichaceae</taxon>
        <taxon>Leucothrix</taxon>
    </lineage>
</organism>